<protein>
    <submittedName>
        <fullName evidence="1">Uncharacterized protein</fullName>
    </submittedName>
</protein>
<comment type="caution">
    <text evidence="1">The sequence shown here is derived from an EMBL/GenBank/DDBJ whole genome shotgun (WGS) entry which is preliminary data.</text>
</comment>
<dbReference type="Proteomes" id="UP000009340">
    <property type="component" value="Unassembled WGS sequence"/>
</dbReference>
<reference evidence="1" key="1">
    <citation type="submission" date="2012-07" db="EMBL/GenBank/DDBJ databases">
        <authorList>
            <person name="Cummings C."/>
        </authorList>
    </citation>
    <scope>NUCLEOTIDE SEQUENCE</scope>
    <source>
        <strain evidence="1">1330</strain>
    </source>
</reference>
<dbReference type="AlphaFoldDB" id="K7ZXQ7"/>
<name>K7ZXQ7_9ENTR</name>
<dbReference type="EMBL" id="CAKW01000015">
    <property type="protein sequence ID" value="CCJ71116.1"/>
    <property type="molecule type" value="Genomic_DNA"/>
</dbReference>
<sequence length="79" mass="9355">MRGLFSWAADYYYKLDKATLTDYSLEQQASIIADYWLILVYGMNTWISFHAPNHQGRYCGNDNLRDIPRLYRKIVTGRD</sequence>
<gene>
    <name evidence="1" type="ORF">BN137_452</name>
</gene>
<evidence type="ECO:0000313" key="2">
    <source>
        <dbReference type="Proteomes" id="UP000009340"/>
    </source>
</evidence>
<accession>K7ZXQ7</accession>
<proteinExistence type="predicted"/>
<evidence type="ECO:0000313" key="1">
    <source>
        <dbReference type="EMBL" id="CCJ71116.1"/>
    </source>
</evidence>
<organism evidence="1 2">
    <name type="scientific">Cronobacter condimenti 1330</name>
    <dbReference type="NCBI Taxonomy" id="1073999"/>
    <lineage>
        <taxon>Bacteria</taxon>
        <taxon>Pseudomonadati</taxon>
        <taxon>Pseudomonadota</taxon>
        <taxon>Gammaproteobacteria</taxon>
        <taxon>Enterobacterales</taxon>
        <taxon>Enterobacteriaceae</taxon>
        <taxon>Cronobacter</taxon>
    </lineage>
</organism>
<dbReference type="STRING" id="1073999.AFK62_02820"/>